<evidence type="ECO:0000313" key="3">
    <source>
        <dbReference type="Proteomes" id="UP000823893"/>
    </source>
</evidence>
<dbReference type="Proteomes" id="UP000823893">
    <property type="component" value="Unassembled WGS sequence"/>
</dbReference>
<sequence>MKDKENLSDSGKTETGRKAVERQTELGMIKVDMEYPYPCVPPPGIWEEKDGKLLIITASHTFRIRNGEREISPVLYQSCMQPEKIYIDPVQIRIDREEICFQVRNQQWTIRSSEASSVEILPWEAKIKKKSCIPFTNCGRCSW</sequence>
<evidence type="ECO:0000313" key="2">
    <source>
        <dbReference type="EMBL" id="HJC11500.1"/>
    </source>
</evidence>
<accession>A0A9D2N5W1</accession>
<reference evidence="2" key="2">
    <citation type="submission" date="2021-04" db="EMBL/GenBank/DDBJ databases">
        <authorList>
            <person name="Gilroy R."/>
        </authorList>
    </citation>
    <scope>NUCLEOTIDE SEQUENCE</scope>
    <source>
        <strain evidence="2">ChiSxjej6B18-287</strain>
    </source>
</reference>
<proteinExistence type="predicted"/>
<reference evidence="2" key="1">
    <citation type="journal article" date="2021" name="PeerJ">
        <title>Extensive microbial diversity within the chicken gut microbiome revealed by metagenomics and culture.</title>
        <authorList>
            <person name="Gilroy R."/>
            <person name="Ravi A."/>
            <person name="Getino M."/>
            <person name="Pursley I."/>
            <person name="Horton D.L."/>
            <person name="Alikhan N.F."/>
            <person name="Baker D."/>
            <person name="Gharbi K."/>
            <person name="Hall N."/>
            <person name="Watson M."/>
            <person name="Adriaenssens E.M."/>
            <person name="Foster-Nyarko E."/>
            <person name="Jarju S."/>
            <person name="Secka A."/>
            <person name="Antonio M."/>
            <person name="Oren A."/>
            <person name="Chaudhuri R.R."/>
            <person name="La Ragione R."/>
            <person name="Hildebrand F."/>
            <person name="Pallen M.J."/>
        </authorList>
    </citation>
    <scope>NUCLEOTIDE SEQUENCE</scope>
    <source>
        <strain evidence="2">ChiSxjej6B18-287</strain>
    </source>
</reference>
<dbReference type="AlphaFoldDB" id="A0A9D2N5W1"/>
<protein>
    <submittedName>
        <fullName evidence="2">Uncharacterized protein</fullName>
    </submittedName>
</protein>
<comment type="caution">
    <text evidence="2">The sequence shown here is derived from an EMBL/GenBank/DDBJ whole genome shotgun (WGS) entry which is preliminary data.</text>
</comment>
<feature type="region of interest" description="Disordered" evidence="1">
    <location>
        <begin position="1"/>
        <end position="23"/>
    </location>
</feature>
<evidence type="ECO:0000256" key="1">
    <source>
        <dbReference type="SAM" id="MobiDB-lite"/>
    </source>
</evidence>
<gene>
    <name evidence="2" type="ORF">H9935_11955</name>
</gene>
<dbReference type="EMBL" id="DWWV01000158">
    <property type="protein sequence ID" value="HJC11500.1"/>
    <property type="molecule type" value="Genomic_DNA"/>
</dbReference>
<name>A0A9D2N5W1_9FIRM</name>
<organism evidence="2 3">
    <name type="scientific">Candidatus Blautia merdigallinarum</name>
    <dbReference type="NCBI Taxonomy" id="2838495"/>
    <lineage>
        <taxon>Bacteria</taxon>
        <taxon>Bacillati</taxon>
        <taxon>Bacillota</taxon>
        <taxon>Clostridia</taxon>
        <taxon>Lachnospirales</taxon>
        <taxon>Lachnospiraceae</taxon>
        <taxon>Blautia</taxon>
    </lineage>
</organism>